<evidence type="ECO:0000259" key="7">
    <source>
        <dbReference type="Pfam" id="PF00535"/>
    </source>
</evidence>
<keyword evidence="2" id="KW-1003">Cell membrane</keyword>
<dbReference type="SUPFAM" id="SSF53448">
    <property type="entry name" value="Nucleotide-diphospho-sugar transferases"/>
    <property type="match status" value="1"/>
</dbReference>
<evidence type="ECO:0000256" key="4">
    <source>
        <dbReference type="ARBA" id="ARBA00022679"/>
    </source>
</evidence>
<dbReference type="EMBL" id="JAGQLF010000002">
    <property type="protein sequence ID" value="MCA9386455.1"/>
    <property type="molecule type" value="Genomic_DNA"/>
</dbReference>
<feature type="transmembrane region" description="Helical" evidence="6">
    <location>
        <begin position="201"/>
        <end position="219"/>
    </location>
</feature>
<evidence type="ECO:0000256" key="5">
    <source>
        <dbReference type="ARBA" id="ARBA00023136"/>
    </source>
</evidence>
<dbReference type="InterPro" id="IPR029044">
    <property type="entry name" value="Nucleotide-diphossugar_trans"/>
</dbReference>
<dbReference type="AlphaFoldDB" id="A0A955RL85"/>
<dbReference type="GO" id="GO:0005886">
    <property type="term" value="C:plasma membrane"/>
    <property type="evidence" value="ECO:0007669"/>
    <property type="project" value="UniProtKB-SubCell"/>
</dbReference>
<keyword evidence="3 8" id="KW-0328">Glycosyltransferase</keyword>
<sequence length="241" mass="27297">MNPKVTVIIPTYNEESTLPKLLNCLKNQTFKNFEVIVADANSKDKTREIAEMFGAKVVEGGTPSVGRNNGAKMAIGDTLIFIDADVTFNNDFLQNALESFKKRKLDFATPYYNINAEKFSHRSFLRWGNAYKKFMRYTRFPDGTGQLAIVDKAKFNEIGGYPNYIIGEDTELFWKAARNKYRVGTIKERFNSSVRRIEKVGIFWLLLTFSFMGIFLMIGKGGDKTIQSLGVKLYGGLGKSK</sequence>
<reference evidence="8" key="1">
    <citation type="submission" date="2020-04" db="EMBL/GenBank/DDBJ databases">
        <authorList>
            <person name="Zhang T."/>
        </authorList>
    </citation>
    <scope>NUCLEOTIDE SEQUENCE</scope>
    <source>
        <strain evidence="8">HKST-UBA09</strain>
    </source>
</reference>
<dbReference type="PANTHER" id="PTHR43646:SF2">
    <property type="entry name" value="GLYCOSYLTRANSFERASE 2-LIKE DOMAIN-CONTAINING PROTEIN"/>
    <property type="match status" value="1"/>
</dbReference>
<keyword evidence="6" id="KW-1133">Transmembrane helix</keyword>
<organism evidence="8 9">
    <name type="scientific">Candidatus Dojkabacteria bacterium</name>
    <dbReference type="NCBI Taxonomy" id="2099670"/>
    <lineage>
        <taxon>Bacteria</taxon>
        <taxon>Candidatus Dojkabacteria</taxon>
    </lineage>
</organism>
<dbReference type="EC" id="2.4.-.-" evidence="8"/>
<reference evidence="8" key="2">
    <citation type="journal article" date="2021" name="Microbiome">
        <title>Successional dynamics and alternative stable states in a saline activated sludge microbial community over 9 years.</title>
        <authorList>
            <person name="Wang Y."/>
            <person name="Ye J."/>
            <person name="Ju F."/>
            <person name="Liu L."/>
            <person name="Boyd J.A."/>
            <person name="Deng Y."/>
            <person name="Parks D.H."/>
            <person name="Jiang X."/>
            <person name="Yin X."/>
            <person name="Woodcroft B.J."/>
            <person name="Tyson G.W."/>
            <person name="Hugenholtz P."/>
            <person name="Polz M.F."/>
            <person name="Zhang T."/>
        </authorList>
    </citation>
    <scope>NUCLEOTIDE SEQUENCE</scope>
    <source>
        <strain evidence="8">HKST-UBA09</strain>
    </source>
</reference>
<evidence type="ECO:0000256" key="6">
    <source>
        <dbReference type="SAM" id="Phobius"/>
    </source>
</evidence>
<proteinExistence type="predicted"/>
<comment type="caution">
    <text evidence="8">The sequence shown here is derived from an EMBL/GenBank/DDBJ whole genome shotgun (WGS) entry which is preliminary data.</text>
</comment>
<evidence type="ECO:0000313" key="9">
    <source>
        <dbReference type="Proteomes" id="UP000714915"/>
    </source>
</evidence>
<feature type="domain" description="Glycosyltransferase 2-like" evidence="7">
    <location>
        <begin position="6"/>
        <end position="158"/>
    </location>
</feature>
<evidence type="ECO:0000256" key="2">
    <source>
        <dbReference type="ARBA" id="ARBA00022475"/>
    </source>
</evidence>
<evidence type="ECO:0000256" key="3">
    <source>
        <dbReference type="ARBA" id="ARBA00022676"/>
    </source>
</evidence>
<dbReference type="Pfam" id="PF00535">
    <property type="entry name" value="Glycos_transf_2"/>
    <property type="match status" value="1"/>
</dbReference>
<dbReference type="PANTHER" id="PTHR43646">
    <property type="entry name" value="GLYCOSYLTRANSFERASE"/>
    <property type="match status" value="1"/>
</dbReference>
<dbReference type="InterPro" id="IPR001173">
    <property type="entry name" value="Glyco_trans_2-like"/>
</dbReference>
<accession>A0A955RL85</accession>
<keyword evidence="5 6" id="KW-0472">Membrane</keyword>
<keyword evidence="6" id="KW-0812">Transmembrane</keyword>
<keyword evidence="4 8" id="KW-0808">Transferase</keyword>
<evidence type="ECO:0000313" key="8">
    <source>
        <dbReference type="EMBL" id="MCA9386455.1"/>
    </source>
</evidence>
<dbReference type="Proteomes" id="UP000714915">
    <property type="component" value="Unassembled WGS sequence"/>
</dbReference>
<gene>
    <name evidence="8" type="ORF">KC669_00305</name>
</gene>
<comment type="subcellular location">
    <subcellularLocation>
        <location evidence="1">Cell membrane</location>
    </subcellularLocation>
</comment>
<evidence type="ECO:0000256" key="1">
    <source>
        <dbReference type="ARBA" id="ARBA00004236"/>
    </source>
</evidence>
<dbReference type="GO" id="GO:0016757">
    <property type="term" value="F:glycosyltransferase activity"/>
    <property type="evidence" value="ECO:0007669"/>
    <property type="project" value="UniProtKB-KW"/>
</dbReference>
<name>A0A955RL85_9BACT</name>
<protein>
    <submittedName>
        <fullName evidence="8">Glycosyltransferase</fullName>
        <ecNumber evidence="8">2.4.-.-</ecNumber>
    </submittedName>
</protein>
<dbReference type="Gene3D" id="3.90.550.10">
    <property type="entry name" value="Spore Coat Polysaccharide Biosynthesis Protein SpsA, Chain A"/>
    <property type="match status" value="1"/>
</dbReference>